<reference evidence="3 4" key="2">
    <citation type="journal article" date="2012" name="Proc. Natl. Acad. Sci. U.S.A.">
        <title>Antigenic diversity is generated by distinct evolutionary mechanisms in African trypanosome species.</title>
        <authorList>
            <person name="Jackson A.P."/>
            <person name="Berry A."/>
            <person name="Aslett M."/>
            <person name="Allison H.C."/>
            <person name="Burton P."/>
            <person name="Vavrova-Anderson J."/>
            <person name="Brown R."/>
            <person name="Browne H."/>
            <person name="Corton N."/>
            <person name="Hauser H."/>
            <person name="Gamble J."/>
            <person name="Gilderthorp R."/>
            <person name="Marcello L."/>
            <person name="McQuillan J."/>
            <person name="Otto T.D."/>
            <person name="Quail M.A."/>
            <person name="Sanders M.J."/>
            <person name="van Tonder A."/>
            <person name="Ginger M.L."/>
            <person name="Field M.C."/>
            <person name="Barry J.D."/>
            <person name="Hertz-Fowler C."/>
            <person name="Berriman M."/>
        </authorList>
    </citation>
    <scope>NUCLEOTIDE SEQUENCE [LARGE SCALE GENOMIC DNA]</scope>
    <source>
        <strain evidence="3 4">IL3000</strain>
    </source>
</reference>
<feature type="region of interest" description="Disordered" evidence="2">
    <location>
        <begin position="581"/>
        <end position="678"/>
    </location>
</feature>
<proteinExistence type="predicted"/>
<dbReference type="VEuPathDB" id="TriTrypDB:TcIL3000_0_14420"/>
<keyword evidence="1" id="KW-0175">Coiled coil</keyword>
<reference evidence="4" key="1">
    <citation type="submission" date="2011-07" db="EMBL/GenBank/DDBJ databases">
        <title>Divergent evolution of antigenic variation in African trypanosomes.</title>
        <authorList>
            <person name="Jackson A.P."/>
            <person name="Berry A."/>
            <person name="Allison H.C."/>
            <person name="Burton P."/>
            <person name="Anderson J."/>
            <person name="Aslett M."/>
            <person name="Brown R."/>
            <person name="Corton N."/>
            <person name="Harris D."/>
            <person name="Hauser H."/>
            <person name="Gamble J."/>
            <person name="Gilderthorp R."/>
            <person name="McQuillan J."/>
            <person name="Quail M.A."/>
            <person name="Sanders M."/>
            <person name="Van Tonder A."/>
            <person name="Ginger M.L."/>
            <person name="Donelson J.E."/>
            <person name="Field M.C."/>
            <person name="Barry J.D."/>
            <person name="Berriman M."/>
            <person name="Hertz-Fowler C."/>
        </authorList>
    </citation>
    <scope>NUCLEOTIDE SEQUENCE [LARGE SCALE GENOMIC DNA]</scope>
    <source>
        <strain evidence="4">IL3000</strain>
    </source>
</reference>
<feature type="region of interest" description="Disordered" evidence="2">
    <location>
        <begin position="726"/>
        <end position="765"/>
    </location>
</feature>
<dbReference type="AlphaFoldDB" id="F9WGT8"/>
<dbReference type="EMBL" id="CAEQ01002324">
    <property type="protein sequence ID" value="CCD16526.1"/>
    <property type="molecule type" value="Genomic_DNA"/>
</dbReference>
<feature type="region of interest" description="Disordered" evidence="2">
    <location>
        <begin position="688"/>
        <end position="707"/>
    </location>
</feature>
<gene>
    <name evidence="3" type="ORF">TCIL3000_0_14420</name>
</gene>
<feature type="coiled-coil region" evidence="1">
    <location>
        <begin position="341"/>
        <end position="386"/>
    </location>
</feature>
<name>F9WGT8_TRYCI</name>
<feature type="region of interest" description="Disordered" evidence="2">
    <location>
        <begin position="87"/>
        <end position="109"/>
    </location>
</feature>
<comment type="caution">
    <text evidence="3">The sequence shown here is derived from an EMBL/GenBank/DDBJ whole genome shotgun (WGS) entry which is preliminary data.</text>
</comment>
<feature type="coiled-coil region" evidence="1">
    <location>
        <begin position="246"/>
        <end position="284"/>
    </location>
</feature>
<evidence type="ECO:0000313" key="4">
    <source>
        <dbReference type="Proteomes" id="UP000000702"/>
    </source>
</evidence>
<dbReference type="OMA" id="KWEELCG"/>
<feature type="compositionally biased region" description="Polar residues" evidence="2">
    <location>
        <begin position="607"/>
        <end position="617"/>
    </location>
</feature>
<evidence type="ECO:0000313" key="3">
    <source>
        <dbReference type="EMBL" id="CCD16526.1"/>
    </source>
</evidence>
<feature type="compositionally biased region" description="Low complexity" evidence="2">
    <location>
        <begin position="653"/>
        <end position="665"/>
    </location>
</feature>
<dbReference type="Proteomes" id="UP000000702">
    <property type="component" value="Unassembled WGS sequence"/>
</dbReference>
<feature type="region of interest" description="Disordered" evidence="2">
    <location>
        <begin position="197"/>
        <end position="227"/>
    </location>
</feature>
<accession>F9WGT8</accession>
<evidence type="ECO:0000256" key="2">
    <source>
        <dbReference type="SAM" id="MobiDB-lite"/>
    </source>
</evidence>
<protein>
    <submittedName>
        <fullName evidence="3">WGS project CAEQ00000000 data, annotated contig 548</fullName>
    </submittedName>
</protein>
<sequence>MGTRLDHLQRLTSELVVATHHFTMASITPHRTPTPSVGMAGMSASELRAGMQDFLRSSGALGSLKTQLRSVITSELLRRRAPRQVMTSTDVCRGTGGNSPGVEEESEVDDAWTMRLADALVEQHLRSTERSFSLAIFSSEADVGFKAAGDGALAALLHLGVPSKPGVGDIVEDASGKQQQCKGSLLQSLASRHLESVGLRHDRPPGYSVGTQTDGDPSNGAAEGSSRPTLEVRLAAVDAKYALCFARVGESARAELERRMEVYREELKLQMEQAYQQRLRAFEQERLHEVRREAEEHYKLLLQHKIEERQEVERSSAQRVEAERARLAQAREDVYLQRMELDRRQREIQLLLDERDKATAATEEQLSEARQQIRVLTAQLQKLEELCGTRLIEVEAARDREMRRASDIRRLQAEHVAELQLKDEEVCRLRFRIRSLMTSQSRGGWRPDAAGGAEGLAAVADASPTVEGAQMGVASLATREAVWQSMWRSVDTGPCPGEAGAAVVTAALGEPSGWVEKPVDRPLNSHETQDWGVDGGPCKLLPIGGSGSTSTTTAVIAISGAACMPTTEEVALTAVEDPKPAALEGEHTLSNTNAVESRGTDRRSESRLASSRDTNSGRTERAAPSATKSQATASSRGQSGSSRMSEGLGGAAAIGLSSKTPSASSEKSHPASVPPAPLHVPREHIETLENEEGVQRHGIAKEEEQTRESIVWSATSKRNVLMLQQGSAERDEVSFVEPQPTAISDDDDDNDDILYHKGNSSSESF</sequence>
<keyword evidence="4" id="KW-1185">Reference proteome</keyword>
<evidence type="ECO:0000256" key="1">
    <source>
        <dbReference type="SAM" id="Coils"/>
    </source>
</evidence>
<feature type="compositionally biased region" description="Low complexity" evidence="2">
    <location>
        <begin position="629"/>
        <end position="646"/>
    </location>
</feature>
<organism evidence="3 4">
    <name type="scientific">Trypanosoma congolense (strain IL3000)</name>
    <dbReference type="NCBI Taxonomy" id="1068625"/>
    <lineage>
        <taxon>Eukaryota</taxon>
        <taxon>Discoba</taxon>
        <taxon>Euglenozoa</taxon>
        <taxon>Kinetoplastea</taxon>
        <taxon>Metakinetoplastina</taxon>
        <taxon>Trypanosomatida</taxon>
        <taxon>Trypanosomatidae</taxon>
        <taxon>Trypanosoma</taxon>
        <taxon>Nannomonas</taxon>
    </lineage>
</organism>